<evidence type="ECO:0000259" key="1">
    <source>
        <dbReference type="Pfam" id="PF20247"/>
    </source>
</evidence>
<feature type="domain" description="DUF6602" evidence="1">
    <location>
        <begin position="24"/>
        <end position="122"/>
    </location>
</feature>
<dbReference type="Pfam" id="PF20247">
    <property type="entry name" value="DUF6602"/>
    <property type="match status" value="1"/>
</dbReference>
<evidence type="ECO:0000313" key="3">
    <source>
        <dbReference type="Proteomes" id="UP000216984"/>
    </source>
</evidence>
<proteinExistence type="predicted"/>
<organism evidence="2 3">
    <name type="scientific">Marinobacter vinifirmus</name>
    <dbReference type="NCBI Taxonomy" id="355591"/>
    <lineage>
        <taxon>Bacteria</taxon>
        <taxon>Pseudomonadati</taxon>
        <taxon>Pseudomonadota</taxon>
        <taxon>Gammaproteobacteria</taxon>
        <taxon>Pseudomonadales</taxon>
        <taxon>Marinobacteraceae</taxon>
        <taxon>Marinobacter</taxon>
    </lineage>
</organism>
<dbReference type="AlphaFoldDB" id="A0A7Z1IMD7"/>
<keyword evidence="3" id="KW-1185">Reference proteome</keyword>
<comment type="caution">
    <text evidence="2">The sequence shown here is derived from an EMBL/GenBank/DDBJ whole genome shotgun (WGS) entry which is preliminary data.</text>
</comment>
<name>A0A7Z1IMD7_9GAMM</name>
<dbReference type="EMBL" id="NEFY01000005">
    <property type="protein sequence ID" value="OZC36175.1"/>
    <property type="molecule type" value="Genomic_DNA"/>
</dbReference>
<accession>A0A7Z1IMD7</accession>
<evidence type="ECO:0000313" key="2">
    <source>
        <dbReference type="EMBL" id="OZC36175.1"/>
    </source>
</evidence>
<dbReference type="InterPro" id="IPR046537">
    <property type="entry name" value="DUF6602"/>
</dbReference>
<reference evidence="2 3" key="1">
    <citation type="submission" date="2017-06" db="EMBL/GenBank/DDBJ databases">
        <title>Draft genome sequence of the halophilic bacterium Marinobacter vinifirmus FB1.</title>
        <authorList>
            <person name="Stepanov V.G."/>
            <person name="Roberts D.J."/>
            <person name="Fox G.E."/>
        </authorList>
    </citation>
    <scope>NUCLEOTIDE SEQUENCE [LARGE SCALE GENOMIC DNA]</scope>
    <source>
        <strain evidence="2 3">FB1</strain>
    </source>
</reference>
<dbReference type="RefSeq" id="WP_094624794.1">
    <property type="nucleotide sequence ID" value="NZ_NEFY01000005.1"/>
</dbReference>
<sequence length="427" mass="48205">MIKTVAEMLQGFVQEETKKLDAYAMKHGPTIGDMYEGLSAELLNKSIPEQLDLSIVSGFVTDGGQHLSGQMDCMLVQGKGEKVPYTNAYKWHVRDVLAVLEIKKNLYSKDLMDSFFKLRQVSESYSKYLFEGEHENDRRVDLSSSYRIFSQITGIAAPNYHEREKLSKENELIYTAVFMEQLTPLRIVLGYHGYSTEHSLREGLVKFLEEQGSGPGFGVGSFPQLIVCGGNSLVKANGRPYLSPMRDGYWDFMCSSRANPIAFILELIWTKLELEFNVRMPWGDDLEVETLNEFLRAKPVYGEEKSGWQLMYDELSPKTLESRATTSDWKPLEVTSSQYVIFSRLTNEDVDINDPDFKEFAEKEAGSVDEFLKPMIASGHVALDGSLLQLTTESLVAVISPDGKFLVAENNTGRVEAWIEKSLGKKI</sequence>
<protein>
    <recommendedName>
        <fullName evidence="1">DUF6602 domain-containing protein</fullName>
    </recommendedName>
</protein>
<dbReference type="Proteomes" id="UP000216984">
    <property type="component" value="Unassembled WGS sequence"/>
</dbReference>
<gene>
    <name evidence="2" type="ORF">B9Q17_10600</name>
</gene>